<evidence type="ECO:0000313" key="2">
    <source>
        <dbReference type="Proteomes" id="UP001162480"/>
    </source>
</evidence>
<reference evidence="1" key="1">
    <citation type="submission" date="2023-08" db="EMBL/GenBank/DDBJ databases">
        <authorList>
            <person name="Alioto T."/>
            <person name="Alioto T."/>
            <person name="Gomez Garrido J."/>
        </authorList>
    </citation>
    <scope>NUCLEOTIDE SEQUENCE</scope>
</reference>
<organism evidence="1 2">
    <name type="scientific">Octopus vulgaris</name>
    <name type="common">Common octopus</name>
    <dbReference type="NCBI Taxonomy" id="6645"/>
    <lineage>
        <taxon>Eukaryota</taxon>
        <taxon>Metazoa</taxon>
        <taxon>Spiralia</taxon>
        <taxon>Lophotrochozoa</taxon>
        <taxon>Mollusca</taxon>
        <taxon>Cephalopoda</taxon>
        <taxon>Coleoidea</taxon>
        <taxon>Octopodiformes</taxon>
        <taxon>Octopoda</taxon>
        <taxon>Incirrata</taxon>
        <taxon>Octopodidae</taxon>
        <taxon>Octopus</taxon>
    </lineage>
</organism>
<name>A0AA36BFG8_OCTVU</name>
<dbReference type="AlphaFoldDB" id="A0AA36BFG8"/>
<proteinExistence type="predicted"/>
<protein>
    <submittedName>
        <fullName evidence="1">Uncharacterized protein</fullName>
    </submittedName>
</protein>
<keyword evidence="2" id="KW-1185">Reference proteome</keyword>
<evidence type="ECO:0000313" key="1">
    <source>
        <dbReference type="EMBL" id="CAI9732437.1"/>
    </source>
</evidence>
<gene>
    <name evidence="1" type="ORF">OCTVUL_1B028341</name>
</gene>
<sequence length="107" mass="12201">MEKRKYFLIPDKNEEIFPFVPYLSTSEFISHASSYPPPPQPLTAPKSLHSWENRKVPFAISLAQARLCGKKLASQPHGSWFSPTSWHLQQVPSTIALGRPKPCGWIW</sequence>
<dbReference type="Proteomes" id="UP001162480">
    <property type="component" value="Chromosome 14"/>
</dbReference>
<accession>A0AA36BFG8</accession>
<dbReference type="EMBL" id="OX597827">
    <property type="protein sequence ID" value="CAI9732437.1"/>
    <property type="molecule type" value="Genomic_DNA"/>
</dbReference>